<feature type="non-terminal residue" evidence="2">
    <location>
        <position position="390"/>
    </location>
</feature>
<feature type="domain" description="Condensation" evidence="1">
    <location>
        <begin position="10"/>
        <end position="358"/>
    </location>
</feature>
<dbReference type="EMBL" id="JBHTHM010001441">
    <property type="protein sequence ID" value="MFD0786575.1"/>
    <property type="molecule type" value="Genomic_DNA"/>
</dbReference>
<dbReference type="CDD" id="cd19531">
    <property type="entry name" value="LCL_NRPS-like"/>
    <property type="match status" value="1"/>
</dbReference>
<gene>
    <name evidence="2" type="ORF">ACFQZ8_21965</name>
</gene>
<evidence type="ECO:0000313" key="3">
    <source>
        <dbReference type="Proteomes" id="UP001597053"/>
    </source>
</evidence>
<evidence type="ECO:0000313" key="2">
    <source>
        <dbReference type="EMBL" id="MFD0786575.1"/>
    </source>
</evidence>
<dbReference type="Pfam" id="PF00668">
    <property type="entry name" value="Condensation"/>
    <property type="match status" value="1"/>
</dbReference>
<proteinExistence type="predicted"/>
<dbReference type="PANTHER" id="PTHR45527:SF1">
    <property type="entry name" value="FATTY ACID SYNTHASE"/>
    <property type="match status" value="1"/>
</dbReference>
<keyword evidence="3" id="KW-1185">Reference proteome</keyword>
<name>A0ABW3A752_9ACTN</name>
<dbReference type="PANTHER" id="PTHR45527">
    <property type="entry name" value="NONRIBOSOMAL PEPTIDE SYNTHETASE"/>
    <property type="match status" value="1"/>
</dbReference>
<reference evidence="3" key="1">
    <citation type="journal article" date="2019" name="Int. J. Syst. Evol. Microbiol.">
        <title>The Global Catalogue of Microorganisms (GCM) 10K type strain sequencing project: providing services to taxonomists for standard genome sequencing and annotation.</title>
        <authorList>
            <consortium name="The Broad Institute Genomics Platform"/>
            <consortium name="The Broad Institute Genome Sequencing Center for Infectious Disease"/>
            <person name="Wu L."/>
            <person name="Ma J."/>
        </authorList>
    </citation>
    <scope>NUCLEOTIDE SEQUENCE [LARGE SCALE GENOMIC DNA]</scope>
    <source>
        <strain evidence="3">JCM 32148</strain>
    </source>
</reference>
<dbReference type="Proteomes" id="UP001597053">
    <property type="component" value="Unassembled WGS sequence"/>
</dbReference>
<protein>
    <submittedName>
        <fullName evidence="2">Condensation domain-containing protein</fullName>
    </submittedName>
</protein>
<comment type="caution">
    <text evidence="2">The sequence shown here is derived from an EMBL/GenBank/DDBJ whole genome shotgun (WGS) entry which is preliminary data.</text>
</comment>
<dbReference type="SUPFAM" id="SSF52777">
    <property type="entry name" value="CoA-dependent acyltransferases"/>
    <property type="match status" value="2"/>
</dbReference>
<dbReference type="Gene3D" id="3.30.559.30">
    <property type="entry name" value="Nonribosomal peptide synthetase, condensation domain"/>
    <property type="match status" value="1"/>
</dbReference>
<sequence>MPLTVVDAADATAAQELVEAASTEPFDLAHGPLLRALLIRLAPEEHVLFLGKHHIVGDGWSVDLLLRDLVTLYRGTEPPALPVQYGDFAVWEAQELAGPAAQGHLQWWRQRLAGVTPLELPLDLPRPATQTYRGDFVEFTLDGATRDGLYALTHSYGGTLFMTLLAAYQVLLARHAGQEDFVVGASVAGRSVPELENVVGMFINMLPLRAELTGEPTFGELLERTRHSVLDALEHGEVPFAKVVHELGLPRDVSRSPVFQAMFVLQNYDIGRYAKVPGDSTVTFTWTPMELRATRFDIELHAVETVDGLWGKLVFNTDLFARETVQRMADRFGTLLRAVVAAPDTPVSALDLFAPVERLGLVAIWDDGDDLHAEPRAPYPHTREVLLTRA</sequence>
<dbReference type="InterPro" id="IPR001242">
    <property type="entry name" value="Condensation_dom"/>
</dbReference>
<organism evidence="2 3">
    <name type="scientific">Micromonospora azadirachtae</name>
    <dbReference type="NCBI Taxonomy" id="1970735"/>
    <lineage>
        <taxon>Bacteria</taxon>
        <taxon>Bacillati</taxon>
        <taxon>Actinomycetota</taxon>
        <taxon>Actinomycetes</taxon>
        <taxon>Micromonosporales</taxon>
        <taxon>Micromonosporaceae</taxon>
        <taxon>Micromonospora</taxon>
    </lineage>
</organism>
<dbReference type="InterPro" id="IPR023213">
    <property type="entry name" value="CAT-like_dom_sf"/>
</dbReference>
<dbReference type="Gene3D" id="3.30.559.10">
    <property type="entry name" value="Chloramphenicol acetyltransferase-like domain"/>
    <property type="match status" value="1"/>
</dbReference>
<evidence type="ECO:0000259" key="1">
    <source>
        <dbReference type="Pfam" id="PF00668"/>
    </source>
</evidence>
<accession>A0ABW3A752</accession>